<dbReference type="Pfam" id="PF07720">
    <property type="entry name" value="TPR_3"/>
    <property type="match status" value="1"/>
</dbReference>
<dbReference type="InterPro" id="IPR011716">
    <property type="entry name" value="TPR-3"/>
</dbReference>
<name>A0A381NEK5_9ZZZZ</name>
<accession>A0A381NEK5</accession>
<dbReference type="SMART" id="SM00028">
    <property type="entry name" value="TPR"/>
    <property type="match status" value="9"/>
</dbReference>
<evidence type="ECO:0000313" key="1">
    <source>
        <dbReference type="EMBL" id="SUZ52992.1"/>
    </source>
</evidence>
<dbReference type="PROSITE" id="PS50293">
    <property type="entry name" value="TPR_REGION"/>
    <property type="match status" value="1"/>
</dbReference>
<dbReference type="Pfam" id="PF14559">
    <property type="entry name" value="TPR_19"/>
    <property type="match status" value="1"/>
</dbReference>
<dbReference type="Pfam" id="PF13181">
    <property type="entry name" value="TPR_8"/>
    <property type="match status" value="2"/>
</dbReference>
<proteinExistence type="predicted"/>
<gene>
    <name evidence="1" type="ORF">METZ01_LOCUS5846</name>
</gene>
<dbReference type="Gene3D" id="1.25.40.10">
    <property type="entry name" value="Tetratricopeptide repeat domain"/>
    <property type="match status" value="3"/>
</dbReference>
<dbReference type="AlphaFoldDB" id="A0A381NEK5"/>
<dbReference type="EMBL" id="UINC01000308">
    <property type="protein sequence ID" value="SUZ52992.1"/>
    <property type="molecule type" value="Genomic_DNA"/>
</dbReference>
<sequence length="415" mass="46945">MISSRTLPHFLCFLFLLSFNLGCSGGSKKKEADSQKVRITEHAIVLLEESKRALATGDFQEALSLIDSAEKFAPNYVGVHFIRGQVFDKLKMFDQSEESYAKVLSIDPQHRGVHFNLGNNAFNEGKFQKAVNEFRNELNLNKRTDVLVNMARAYSNIYALDSARSALMTALAIDSSFASAYILMGQLSKDLGEIDKGIEYTKRAVELDPSSIDNQYFLGSMLFQAGEFQKALPYLEAVSDKRPWDYWAHNNLGLVLIRLGNKEDGEKYLSIANSLQNLESEIENARNQAQSNPYNIINWLVLGDQLRKMGRLEEAAEVYKVAVFLDSKNIFLREKMGLLYLAIGDTTNAVYYLSKVLQEDETKADSWFNLGIIYANKGNYNEAEDAFENTLKYSTGDTMALQLLSQVRILMRRNN</sequence>
<dbReference type="PROSITE" id="PS50005">
    <property type="entry name" value="TPR"/>
    <property type="match status" value="5"/>
</dbReference>
<dbReference type="InterPro" id="IPR011990">
    <property type="entry name" value="TPR-like_helical_dom_sf"/>
</dbReference>
<dbReference type="InterPro" id="IPR044650">
    <property type="entry name" value="SRFR1-like"/>
</dbReference>
<dbReference type="PANTHER" id="PTHR44749:SF1">
    <property type="entry name" value="TETRATRICOPEPTIDE-LIKE HELICAL DOMAIN-CONTAINING PROTEIN"/>
    <property type="match status" value="1"/>
</dbReference>
<dbReference type="Pfam" id="PF13174">
    <property type="entry name" value="TPR_6"/>
    <property type="match status" value="1"/>
</dbReference>
<dbReference type="SUPFAM" id="SSF48452">
    <property type="entry name" value="TPR-like"/>
    <property type="match status" value="3"/>
</dbReference>
<protein>
    <submittedName>
        <fullName evidence="1">Uncharacterized protein</fullName>
    </submittedName>
</protein>
<organism evidence="1">
    <name type="scientific">marine metagenome</name>
    <dbReference type="NCBI Taxonomy" id="408172"/>
    <lineage>
        <taxon>unclassified sequences</taxon>
        <taxon>metagenomes</taxon>
        <taxon>ecological metagenomes</taxon>
    </lineage>
</organism>
<dbReference type="GO" id="GO:0045892">
    <property type="term" value="P:negative regulation of DNA-templated transcription"/>
    <property type="evidence" value="ECO:0007669"/>
    <property type="project" value="InterPro"/>
</dbReference>
<reference evidence="1" key="1">
    <citation type="submission" date="2018-05" db="EMBL/GenBank/DDBJ databases">
        <authorList>
            <person name="Lanie J.A."/>
            <person name="Ng W.-L."/>
            <person name="Kazmierczak K.M."/>
            <person name="Andrzejewski T.M."/>
            <person name="Davidsen T.M."/>
            <person name="Wayne K.J."/>
            <person name="Tettelin H."/>
            <person name="Glass J.I."/>
            <person name="Rusch D."/>
            <person name="Podicherti R."/>
            <person name="Tsui H.-C.T."/>
            <person name="Winkler M.E."/>
        </authorList>
    </citation>
    <scope>NUCLEOTIDE SEQUENCE</scope>
</reference>
<dbReference type="InterPro" id="IPR019734">
    <property type="entry name" value="TPR_rpt"/>
</dbReference>
<dbReference type="PANTHER" id="PTHR44749">
    <property type="entry name" value="SUPPRESSOR OF RPS4-RLD 1"/>
    <property type="match status" value="1"/>
</dbReference>
<dbReference type="Pfam" id="PF00515">
    <property type="entry name" value="TPR_1"/>
    <property type="match status" value="1"/>
</dbReference>